<keyword evidence="9" id="KW-1185">Reference proteome</keyword>
<feature type="domain" description="KOW" evidence="7">
    <location>
        <begin position="5"/>
        <end position="32"/>
    </location>
</feature>
<comment type="similarity">
    <text evidence="1 5 6">Belongs to the universal ribosomal protein uL24 family.</text>
</comment>
<dbReference type="RefSeq" id="WP_113672528.1">
    <property type="nucleotide sequence ID" value="NZ_CP058561.1"/>
</dbReference>
<evidence type="ECO:0000256" key="1">
    <source>
        <dbReference type="ARBA" id="ARBA00010618"/>
    </source>
</evidence>
<dbReference type="EMBL" id="CP058561">
    <property type="protein sequence ID" value="QUH28937.1"/>
    <property type="molecule type" value="Genomic_DNA"/>
</dbReference>
<comment type="subunit">
    <text evidence="5">Part of the 50S ribosomal subunit.</text>
</comment>
<evidence type="ECO:0000313" key="9">
    <source>
        <dbReference type="Proteomes" id="UP000677305"/>
    </source>
</evidence>
<comment type="function">
    <text evidence="5">One of two assembly initiator proteins, it binds directly to the 5'-end of the 23S rRNA, where it nucleates assembly of the 50S subunit.</text>
</comment>
<keyword evidence="3 5" id="KW-0687">Ribonucleoprotein</keyword>
<evidence type="ECO:0000256" key="6">
    <source>
        <dbReference type="RuleBase" id="RU003477"/>
    </source>
</evidence>
<dbReference type="SUPFAM" id="SSF50104">
    <property type="entry name" value="Translation proteins SH3-like domain"/>
    <property type="match status" value="1"/>
</dbReference>
<dbReference type="InterPro" id="IPR057264">
    <property type="entry name" value="Ribosomal_uL24_C"/>
</dbReference>
<dbReference type="NCBIfam" id="TIGR01079">
    <property type="entry name" value="rplX_bact"/>
    <property type="match status" value="1"/>
</dbReference>
<gene>
    <name evidence="5 8" type="primary">rplX</name>
    <name evidence="8" type="ORF">HYG85_08390</name>
</gene>
<dbReference type="OrthoDB" id="9807419at2"/>
<proteinExistence type="inferred from homology"/>
<accession>A0A8J8M9M5</accession>
<reference evidence="8 9" key="1">
    <citation type="submission" date="2020-07" db="EMBL/GenBank/DDBJ databases">
        <title>Vallitalea guaymasensis genome.</title>
        <authorList>
            <person name="Postec A."/>
        </authorList>
    </citation>
    <scope>NUCLEOTIDE SEQUENCE [LARGE SCALE GENOMIC DNA]</scope>
    <source>
        <strain evidence="8 9">Ra1766G1</strain>
    </source>
</reference>
<evidence type="ECO:0000256" key="5">
    <source>
        <dbReference type="HAMAP-Rule" id="MF_01326"/>
    </source>
</evidence>
<sequence length="111" mass="12187">MYKTRLKSGDTVKVISGKDKGKEGKILTVDRKNGKVIVEGVNMVTKHTKPSAANQQGGIVHQESALNASKVMYVHKGKPTRLGVKVVKEDRNGRTKNVRYRIAKSTGEVID</sequence>
<keyword evidence="5" id="KW-0699">rRNA-binding</keyword>
<dbReference type="Gene3D" id="2.30.30.30">
    <property type="match status" value="1"/>
</dbReference>
<dbReference type="InterPro" id="IPR014722">
    <property type="entry name" value="Rib_uL2_dom2"/>
</dbReference>
<dbReference type="GO" id="GO:0003735">
    <property type="term" value="F:structural constituent of ribosome"/>
    <property type="evidence" value="ECO:0007669"/>
    <property type="project" value="InterPro"/>
</dbReference>
<dbReference type="Pfam" id="PF00467">
    <property type="entry name" value="KOW"/>
    <property type="match status" value="1"/>
</dbReference>
<dbReference type="KEGG" id="vgu:HYG85_08390"/>
<dbReference type="Proteomes" id="UP000677305">
    <property type="component" value="Chromosome"/>
</dbReference>
<dbReference type="PROSITE" id="PS01108">
    <property type="entry name" value="RIBOSOMAL_L24"/>
    <property type="match status" value="1"/>
</dbReference>
<protein>
    <recommendedName>
        <fullName evidence="4 5">Large ribosomal subunit protein uL24</fullName>
    </recommendedName>
</protein>
<dbReference type="GO" id="GO:0006412">
    <property type="term" value="P:translation"/>
    <property type="evidence" value="ECO:0007669"/>
    <property type="project" value="UniProtKB-UniRule"/>
</dbReference>
<dbReference type="Pfam" id="PF17136">
    <property type="entry name" value="ribosomal_L24"/>
    <property type="match status" value="1"/>
</dbReference>
<keyword evidence="5" id="KW-0694">RNA-binding</keyword>
<dbReference type="InterPro" id="IPR041988">
    <property type="entry name" value="Ribosomal_uL24_KOW"/>
</dbReference>
<evidence type="ECO:0000256" key="3">
    <source>
        <dbReference type="ARBA" id="ARBA00023274"/>
    </source>
</evidence>
<dbReference type="AlphaFoldDB" id="A0A8J8M9M5"/>
<evidence type="ECO:0000313" key="8">
    <source>
        <dbReference type="EMBL" id="QUH28937.1"/>
    </source>
</evidence>
<dbReference type="InterPro" id="IPR005824">
    <property type="entry name" value="KOW"/>
</dbReference>
<dbReference type="GO" id="GO:0019843">
    <property type="term" value="F:rRNA binding"/>
    <property type="evidence" value="ECO:0007669"/>
    <property type="project" value="UniProtKB-UniRule"/>
</dbReference>
<dbReference type="InterPro" id="IPR008991">
    <property type="entry name" value="Translation_prot_SH3-like_sf"/>
</dbReference>
<dbReference type="GO" id="GO:0005840">
    <property type="term" value="C:ribosome"/>
    <property type="evidence" value="ECO:0007669"/>
    <property type="project" value="UniProtKB-KW"/>
</dbReference>
<name>A0A8J8M9M5_9FIRM</name>
<organism evidence="8 9">
    <name type="scientific">Vallitalea guaymasensis</name>
    <dbReference type="NCBI Taxonomy" id="1185412"/>
    <lineage>
        <taxon>Bacteria</taxon>
        <taxon>Bacillati</taxon>
        <taxon>Bacillota</taxon>
        <taxon>Clostridia</taxon>
        <taxon>Lachnospirales</taxon>
        <taxon>Vallitaleaceae</taxon>
        <taxon>Vallitalea</taxon>
    </lineage>
</organism>
<dbReference type="HAMAP" id="MF_01326_B">
    <property type="entry name" value="Ribosomal_uL24_B"/>
    <property type="match status" value="1"/>
</dbReference>
<dbReference type="CDD" id="cd06089">
    <property type="entry name" value="KOW_RPL26"/>
    <property type="match status" value="1"/>
</dbReference>
<dbReference type="GO" id="GO:1990904">
    <property type="term" value="C:ribonucleoprotein complex"/>
    <property type="evidence" value="ECO:0007669"/>
    <property type="project" value="UniProtKB-KW"/>
</dbReference>
<dbReference type="InterPro" id="IPR003256">
    <property type="entry name" value="Ribosomal_uL24"/>
</dbReference>
<dbReference type="SMART" id="SM00739">
    <property type="entry name" value="KOW"/>
    <property type="match status" value="1"/>
</dbReference>
<dbReference type="PANTHER" id="PTHR12903">
    <property type="entry name" value="MITOCHONDRIAL RIBOSOMAL PROTEIN L24"/>
    <property type="match status" value="1"/>
</dbReference>
<dbReference type="InterPro" id="IPR005825">
    <property type="entry name" value="Ribosomal_uL24_CS"/>
</dbReference>
<comment type="function">
    <text evidence="5">One of the proteins that surrounds the polypeptide exit tunnel on the outside of the subunit.</text>
</comment>
<evidence type="ECO:0000256" key="2">
    <source>
        <dbReference type="ARBA" id="ARBA00022980"/>
    </source>
</evidence>
<evidence type="ECO:0000256" key="4">
    <source>
        <dbReference type="ARBA" id="ARBA00035206"/>
    </source>
</evidence>
<evidence type="ECO:0000259" key="7">
    <source>
        <dbReference type="SMART" id="SM00739"/>
    </source>
</evidence>
<keyword evidence="2 5" id="KW-0689">Ribosomal protein</keyword>